<dbReference type="HOGENOM" id="CLU_698908_0_0_1"/>
<dbReference type="Proteomes" id="UP000009046">
    <property type="component" value="Unassembled WGS sequence"/>
</dbReference>
<dbReference type="OrthoDB" id="434783at2759"/>
<proteinExistence type="predicted"/>
<evidence type="ECO:0000256" key="1">
    <source>
        <dbReference type="SAM" id="MobiDB-lite"/>
    </source>
</evidence>
<organism>
    <name type="scientific">Pediculus humanus subsp. corporis</name>
    <name type="common">Body louse</name>
    <dbReference type="NCBI Taxonomy" id="121224"/>
    <lineage>
        <taxon>Eukaryota</taxon>
        <taxon>Metazoa</taxon>
        <taxon>Ecdysozoa</taxon>
        <taxon>Arthropoda</taxon>
        <taxon>Hexapoda</taxon>
        <taxon>Insecta</taxon>
        <taxon>Pterygota</taxon>
        <taxon>Neoptera</taxon>
        <taxon>Paraneoptera</taxon>
        <taxon>Psocodea</taxon>
        <taxon>Troctomorpha</taxon>
        <taxon>Phthiraptera</taxon>
        <taxon>Anoplura</taxon>
        <taxon>Pediculidae</taxon>
        <taxon>Pediculus</taxon>
    </lineage>
</organism>
<dbReference type="EMBL" id="DS235113">
    <property type="protein sequence ID" value="EEB12148.1"/>
    <property type="molecule type" value="Genomic_DNA"/>
</dbReference>
<accession>E0VFJ2</accession>
<sequence length="395" mass="45811">MAAETGQILSNFDISNKNERFLMNKLRDKGLEYVSSSGKLIAAKTQPKKWDALFEQFYKLGDQNKQNQFLQNHIVIKAVHLHNWESERSSPANKRRVTCRYHVPDLADSYKLDDYIRKKGNNSIEVCQKAFMNCYGITEKRVRMQRERCISRLAPGHYKNSPFGKKHKLNKTKSQCDDSSKKSVEFTNGLEITPLDLRNEKKKNSNFIKEAEVFNDSVKIDNKKKDEPLDLSHRKMSIKSLVPSSIEIDRSKLYEIAKKIGVSKERIDKEMAQKYEQLVWQNLKKQQKSLAKFKKRHSSEESVVSYNQREIENRSPSINAVAEQVIGLGDDLTILPIQTLNNGDLTISPVLGHVSKPVENRDIMQVNTFFQNQLWKPEYIGLSSWRKLRNQSFEI</sequence>
<dbReference type="VEuPathDB" id="VectorBase:PHUM158350"/>
<name>E0VFJ2_PEDHC</name>
<dbReference type="AlphaFoldDB" id="E0VFJ2"/>
<evidence type="ECO:0000313" key="2">
    <source>
        <dbReference type="EMBL" id="EEB12148.1"/>
    </source>
</evidence>
<dbReference type="GeneID" id="8236538"/>
<reference evidence="3" key="3">
    <citation type="submission" date="2021-02" db="UniProtKB">
        <authorList>
            <consortium name="EnsemblMetazoa"/>
        </authorList>
    </citation>
    <scope>IDENTIFICATION</scope>
    <source>
        <strain evidence="3">USDA</strain>
    </source>
</reference>
<reference evidence="2" key="1">
    <citation type="submission" date="2007-04" db="EMBL/GenBank/DDBJ databases">
        <title>Annotation of Pediculus humanus corporis strain USDA.</title>
        <authorList>
            <person name="Kirkness E."/>
            <person name="Hannick L."/>
            <person name="Hass B."/>
            <person name="Bruggner R."/>
            <person name="Lawson D."/>
            <person name="Bidwell S."/>
            <person name="Joardar V."/>
            <person name="Caler E."/>
            <person name="Walenz B."/>
            <person name="Inman J."/>
            <person name="Schobel S."/>
            <person name="Galinsky K."/>
            <person name="Amedeo P."/>
            <person name="Strausberg R."/>
        </authorList>
    </citation>
    <scope>NUCLEOTIDE SEQUENCE</scope>
    <source>
        <strain evidence="2">USDA</strain>
    </source>
</reference>
<keyword evidence="4" id="KW-1185">Reference proteome</keyword>
<dbReference type="InParanoid" id="E0VFJ2"/>
<reference evidence="2" key="2">
    <citation type="submission" date="2007-04" db="EMBL/GenBank/DDBJ databases">
        <title>The genome of the human body louse.</title>
        <authorList>
            <consortium name="The Human Body Louse Genome Consortium"/>
            <person name="Kirkness E."/>
            <person name="Walenz B."/>
            <person name="Hass B."/>
            <person name="Bruggner R."/>
            <person name="Strausberg R."/>
        </authorList>
    </citation>
    <scope>NUCLEOTIDE SEQUENCE</scope>
    <source>
        <strain evidence="2">USDA</strain>
    </source>
</reference>
<evidence type="ECO:0000313" key="3">
    <source>
        <dbReference type="EnsemblMetazoa" id="PHUM158350-PA"/>
    </source>
</evidence>
<dbReference type="RefSeq" id="XP_002424886.1">
    <property type="nucleotide sequence ID" value="XM_002424841.1"/>
</dbReference>
<dbReference type="EMBL" id="AAZO01001849">
    <property type="status" value="NOT_ANNOTATED_CDS"/>
    <property type="molecule type" value="Genomic_DNA"/>
</dbReference>
<dbReference type="EnsemblMetazoa" id="PHUM158350-RA">
    <property type="protein sequence ID" value="PHUM158350-PA"/>
    <property type="gene ID" value="PHUM158350"/>
</dbReference>
<dbReference type="eggNOG" id="ENOG502RWJC">
    <property type="taxonomic scope" value="Eukaryota"/>
</dbReference>
<dbReference type="KEGG" id="phu:Phum_PHUM158350"/>
<feature type="region of interest" description="Disordered" evidence="1">
    <location>
        <begin position="160"/>
        <end position="180"/>
    </location>
</feature>
<dbReference type="CTD" id="8236538"/>
<gene>
    <name evidence="3" type="primary">8236538</name>
    <name evidence="2" type="ORF">Phum_PHUM158350</name>
</gene>
<protein>
    <submittedName>
        <fullName evidence="2 3">Uncharacterized protein</fullName>
    </submittedName>
</protein>
<evidence type="ECO:0000313" key="4">
    <source>
        <dbReference type="Proteomes" id="UP000009046"/>
    </source>
</evidence>